<comment type="subunit">
    <text evidence="3 10">Associates with 90S and pre-40S pre-ribosomal particles.</text>
</comment>
<dbReference type="PANTHER" id="PTHR21738">
    <property type="entry name" value="RIBOSOMAL RNA PROCESSING PROTEIN 36 HOMOLOG"/>
    <property type="match status" value="1"/>
</dbReference>
<feature type="compositionally biased region" description="Basic and acidic residues" evidence="11">
    <location>
        <begin position="76"/>
        <end position="92"/>
    </location>
</feature>
<evidence type="ECO:0000313" key="13">
    <source>
        <dbReference type="Proteomes" id="UP000481288"/>
    </source>
</evidence>
<evidence type="ECO:0000256" key="10">
    <source>
        <dbReference type="RuleBase" id="RU368027"/>
    </source>
</evidence>
<dbReference type="Proteomes" id="UP000481288">
    <property type="component" value="Unassembled WGS sequence"/>
</dbReference>
<dbReference type="InterPro" id="IPR009292">
    <property type="entry name" value="RRP36"/>
</dbReference>
<dbReference type="AlphaFoldDB" id="A0A7D8UJ60"/>
<keyword evidence="6" id="KW-0175">Coiled coil</keyword>
<evidence type="ECO:0000256" key="3">
    <source>
        <dbReference type="ARBA" id="ARBA00011167"/>
    </source>
</evidence>
<comment type="function">
    <text evidence="9 10">Component of the 90S pre-ribosome involved in the maturation of rRNAs. Required for early cleavages of the pre-RNAs in the 40S ribosomal subunit maturation pathway.</text>
</comment>
<evidence type="ECO:0000256" key="4">
    <source>
        <dbReference type="ARBA" id="ARBA00022517"/>
    </source>
</evidence>
<name>A0A7D8UJ60_9HELO</name>
<keyword evidence="13" id="KW-1185">Reference proteome</keyword>
<keyword evidence="7 10" id="KW-0539">Nucleus</keyword>
<comment type="caution">
    <text evidence="12">The sequence shown here is derived from an EMBL/GenBank/DDBJ whole genome shotgun (WGS) entry which is preliminary data.</text>
</comment>
<evidence type="ECO:0000313" key="12">
    <source>
        <dbReference type="EMBL" id="TVY46514.1"/>
    </source>
</evidence>
<evidence type="ECO:0000256" key="8">
    <source>
        <dbReference type="ARBA" id="ARBA00023274"/>
    </source>
</evidence>
<evidence type="ECO:0000256" key="1">
    <source>
        <dbReference type="ARBA" id="ARBA00004604"/>
    </source>
</evidence>
<reference evidence="12 13" key="1">
    <citation type="submission" date="2018-05" db="EMBL/GenBank/DDBJ databases">
        <title>Whole genome sequencing for identification of molecular markers to develop diagnostic detection tools for the regulated plant pathogen Lachnellula willkommii.</title>
        <authorList>
            <person name="Giroux E."/>
            <person name="Bilodeau G."/>
        </authorList>
    </citation>
    <scope>NUCLEOTIDE SEQUENCE [LARGE SCALE GENOMIC DNA]</scope>
    <source>
        <strain evidence="12 13">CBS 625.97</strain>
    </source>
</reference>
<dbReference type="GO" id="GO:0030686">
    <property type="term" value="C:90S preribosome"/>
    <property type="evidence" value="ECO:0007669"/>
    <property type="project" value="TreeGrafter"/>
</dbReference>
<gene>
    <name evidence="12" type="primary">rrp36</name>
    <name evidence="12" type="ORF">LCER1_G007801</name>
</gene>
<dbReference type="PANTHER" id="PTHR21738:SF0">
    <property type="entry name" value="RIBOSOMAL RNA PROCESSING PROTEIN 36 HOMOLOG"/>
    <property type="match status" value="1"/>
</dbReference>
<evidence type="ECO:0000256" key="2">
    <source>
        <dbReference type="ARBA" id="ARBA00009418"/>
    </source>
</evidence>
<dbReference type="Pfam" id="PF06102">
    <property type="entry name" value="RRP36"/>
    <property type="match status" value="1"/>
</dbReference>
<dbReference type="EMBL" id="QGMG01001587">
    <property type="protein sequence ID" value="TVY46514.1"/>
    <property type="molecule type" value="Genomic_DNA"/>
</dbReference>
<evidence type="ECO:0000256" key="7">
    <source>
        <dbReference type="ARBA" id="ARBA00023242"/>
    </source>
</evidence>
<evidence type="ECO:0000256" key="9">
    <source>
        <dbReference type="ARBA" id="ARBA00025053"/>
    </source>
</evidence>
<organism evidence="12 13">
    <name type="scientific">Lachnellula cervina</name>
    <dbReference type="NCBI Taxonomy" id="1316786"/>
    <lineage>
        <taxon>Eukaryota</taxon>
        <taxon>Fungi</taxon>
        <taxon>Dikarya</taxon>
        <taxon>Ascomycota</taxon>
        <taxon>Pezizomycotina</taxon>
        <taxon>Leotiomycetes</taxon>
        <taxon>Helotiales</taxon>
        <taxon>Lachnaceae</taxon>
        <taxon>Lachnellula</taxon>
    </lineage>
</organism>
<sequence>VIPVAKRDVRDPRFEPVTGPPVDEARVRKAYGFLEDYREDEMKELRGAIRKERDEEQKEKLKKALGAMENRKKARERREREEAVLERHRKEEKELVRQGKQPYYLKQKEVDKRVLVDTFGT</sequence>
<keyword evidence="4 10" id="KW-0690">Ribosome biogenesis</keyword>
<feature type="non-terminal residue" evidence="12">
    <location>
        <position position="1"/>
    </location>
</feature>
<evidence type="ECO:0000256" key="5">
    <source>
        <dbReference type="ARBA" id="ARBA00022552"/>
    </source>
</evidence>
<feature type="compositionally biased region" description="Basic and acidic residues" evidence="11">
    <location>
        <begin position="1"/>
        <end position="14"/>
    </location>
</feature>
<comment type="similarity">
    <text evidence="2 10">Belongs to the RRP36 family.</text>
</comment>
<keyword evidence="5 10" id="KW-0698">rRNA processing</keyword>
<evidence type="ECO:0000256" key="6">
    <source>
        <dbReference type="ARBA" id="ARBA00023054"/>
    </source>
</evidence>
<feature type="region of interest" description="Disordered" evidence="11">
    <location>
        <begin position="63"/>
        <end position="92"/>
    </location>
</feature>
<dbReference type="GO" id="GO:0000462">
    <property type="term" value="P:maturation of SSU-rRNA from tricistronic rRNA transcript (SSU-rRNA, 5.8S rRNA, LSU-rRNA)"/>
    <property type="evidence" value="ECO:0007669"/>
    <property type="project" value="TreeGrafter"/>
</dbReference>
<accession>A0A7D8UJ60</accession>
<keyword evidence="8 10" id="KW-0687">Ribonucleoprotein</keyword>
<evidence type="ECO:0000256" key="11">
    <source>
        <dbReference type="SAM" id="MobiDB-lite"/>
    </source>
</evidence>
<protein>
    <recommendedName>
        <fullName evidence="10">rRNA biogenesis protein RRP36</fullName>
    </recommendedName>
</protein>
<proteinExistence type="inferred from homology"/>
<dbReference type="GO" id="GO:0005730">
    <property type="term" value="C:nucleolus"/>
    <property type="evidence" value="ECO:0007669"/>
    <property type="project" value="UniProtKB-SubCell"/>
</dbReference>
<dbReference type="OrthoDB" id="448446at2759"/>
<comment type="subcellular location">
    <subcellularLocation>
        <location evidence="1 10">Nucleus</location>
        <location evidence="1 10">Nucleolus</location>
    </subcellularLocation>
</comment>
<feature type="region of interest" description="Disordered" evidence="11">
    <location>
        <begin position="1"/>
        <end position="21"/>
    </location>
</feature>